<dbReference type="PROSITE" id="PS50011">
    <property type="entry name" value="PROTEIN_KINASE_DOM"/>
    <property type="match status" value="1"/>
</dbReference>
<dbReference type="GO" id="GO:0004672">
    <property type="term" value="F:protein kinase activity"/>
    <property type="evidence" value="ECO:0007669"/>
    <property type="project" value="InterPro"/>
</dbReference>
<dbReference type="InterPro" id="IPR000719">
    <property type="entry name" value="Prot_kinase_dom"/>
</dbReference>
<reference evidence="2" key="1">
    <citation type="journal article" date="2020" name="Nature">
        <title>Giant virus diversity and host interactions through global metagenomics.</title>
        <authorList>
            <person name="Schulz F."/>
            <person name="Roux S."/>
            <person name="Paez-Espino D."/>
            <person name="Jungbluth S."/>
            <person name="Walsh D.A."/>
            <person name="Denef V.J."/>
            <person name="McMahon K.D."/>
            <person name="Konstantinidis K.T."/>
            <person name="Eloe-Fadrosh E.A."/>
            <person name="Kyrpides N.C."/>
            <person name="Woyke T."/>
        </authorList>
    </citation>
    <scope>NUCLEOTIDE SEQUENCE</scope>
    <source>
        <strain evidence="2">GVMAG-M-3300024261-26</strain>
    </source>
</reference>
<dbReference type="InterPro" id="IPR017441">
    <property type="entry name" value="Protein_kinase_ATP_BS"/>
</dbReference>
<sequence length="285" mass="33329">MEHVSTGTIVNTKYELEKMIGRGQFGEVYSGKNINTGKHIVIKLEIYDKNNITLKNEATILKYLYDNRCVDVPLVHWYGKYKHYIGLVIPRYDCSLYDYAMNNKLDSLLIDSIMLNAISIIEKIHNLFVVHRDIKPQHFMLKGNQLVLIDFGISTFYIDDEKNHKPDKMSESIIGTSNYASYNLYNGHAYSRRDDLISIGYMYLFLHTLELPWQQLNRYDYTDNCSELSLLHTKNIECKKMKELLPILSITSKINNHFGIYMNNCYSLAFAEDPQYVVYISLFYS</sequence>
<dbReference type="GO" id="GO:0005524">
    <property type="term" value="F:ATP binding"/>
    <property type="evidence" value="ECO:0007669"/>
    <property type="project" value="InterPro"/>
</dbReference>
<dbReference type="SMART" id="SM00220">
    <property type="entry name" value="S_TKc"/>
    <property type="match status" value="1"/>
</dbReference>
<dbReference type="InterPro" id="IPR050235">
    <property type="entry name" value="CK1_Ser-Thr_kinase"/>
</dbReference>
<dbReference type="Gene3D" id="1.10.510.10">
    <property type="entry name" value="Transferase(Phosphotransferase) domain 1"/>
    <property type="match status" value="1"/>
</dbReference>
<dbReference type="SUPFAM" id="SSF56112">
    <property type="entry name" value="Protein kinase-like (PK-like)"/>
    <property type="match status" value="1"/>
</dbReference>
<feature type="domain" description="Protein kinase" evidence="1">
    <location>
        <begin position="14"/>
        <end position="285"/>
    </location>
</feature>
<dbReference type="PROSITE" id="PS00107">
    <property type="entry name" value="PROTEIN_KINASE_ATP"/>
    <property type="match status" value="1"/>
</dbReference>
<dbReference type="Pfam" id="PF00069">
    <property type="entry name" value="Pkinase"/>
    <property type="match status" value="1"/>
</dbReference>
<proteinExistence type="predicted"/>
<organism evidence="2">
    <name type="scientific">viral metagenome</name>
    <dbReference type="NCBI Taxonomy" id="1070528"/>
    <lineage>
        <taxon>unclassified sequences</taxon>
        <taxon>metagenomes</taxon>
        <taxon>organismal metagenomes</taxon>
    </lineage>
</organism>
<dbReference type="AlphaFoldDB" id="A0A6C0IPC4"/>
<evidence type="ECO:0000259" key="1">
    <source>
        <dbReference type="PROSITE" id="PS50011"/>
    </source>
</evidence>
<dbReference type="PANTHER" id="PTHR11909">
    <property type="entry name" value="CASEIN KINASE-RELATED"/>
    <property type="match status" value="1"/>
</dbReference>
<evidence type="ECO:0000313" key="2">
    <source>
        <dbReference type="EMBL" id="QHT94659.1"/>
    </source>
</evidence>
<protein>
    <recommendedName>
        <fullName evidence="1">Protein kinase domain-containing protein</fullName>
    </recommendedName>
</protein>
<dbReference type="InterPro" id="IPR011009">
    <property type="entry name" value="Kinase-like_dom_sf"/>
</dbReference>
<dbReference type="EMBL" id="MN740228">
    <property type="protein sequence ID" value="QHT94659.1"/>
    <property type="molecule type" value="Genomic_DNA"/>
</dbReference>
<name>A0A6C0IPC4_9ZZZZ</name>
<accession>A0A6C0IPC4</accession>